<accession>A0A9Y1CVN1</accession>
<proteinExistence type="predicted"/>
<dbReference type="EMBL" id="ON366410">
    <property type="protein sequence ID" value="USL89265.1"/>
    <property type="molecule type" value="Genomic_DNA"/>
</dbReference>
<sequence>MCEYLAMRIREGALPYDLVIERRPELKACIDFILNSKTEI</sequence>
<dbReference type="Proteomes" id="UP001214971">
    <property type="component" value="Segment"/>
</dbReference>
<evidence type="ECO:0000313" key="2">
    <source>
        <dbReference type="Proteomes" id="UP001214971"/>
    </source>
</evidence>
<organism evidence="1 2">
    <name type="scientific">Bacillus phage vB_BceS_LY1</name>
    <dbReference type="NCBI Taxonomy" id="2950459"/>
    <lineage>
        <taxon>Viruses</taxon>
        <taxon>Duplodnaviria</taxon>
        <taxon>Heunggongvirae</taxon>
        <taxon>Uroviricota</taxon>
        <taxon>Caudoviricetes</taxon>
        <taxon>Gutmannvirinae</taxon>
        <taxon>Layangavirus</taxon>
        <taxon>Layangavirus LY1</taxon>
    </lineage>
</organism>
<reference evidence="1" key="1">
    <citation type="submission" date="2022-04" db="EMBL/GenBank/DDBJ databases">
        <authorList>
            <person name="Yang M."/>
            <person name="Tan S."/>
        </authorList>
    </citation>
    <scope>NUCLEOTIDE SEQUENCE</scope>
</reference>
<protein>
    <submittedName>
        <fullName evidence="1">Uncharacterized protein</fullName>
    </submittedName>
</protein>
<gene>
    <name evidence="1" type="ORF">vBBceSLY1_00046</name>
</gene>
<evidence type="ECO:0000313" key="1">
    <source>
        <dbReference type="EMBL" id="USL89265.1"/>
    </source>
</evidence>
<name>A0A9Y1CVN1_9CAUD</name>
<keyword evidence="2" id="KW-1185">Reference proteome</keyword>